<evidence type="ECO:0000313" key="3">
    <source>
        <dbReference type="Proteomes" id="UP000245753"/>
    </source>
</evidence>
<gene>
    <name evidence="2" type="ORF">DF200_08275</name>
</gene>
<sequence length="392" mass="42625">MSPRKANPFKPTAGRMPPLLVGRDGIIDDFVEGLDDGPGAPGRLMCVTGARGVGKTVMLTEFGRIARERKWEVIDETASDGLAKRLLERFVPNKPSVNLSVKPSLSVAGLGGLSLGEASVSSQRMPLTLREAMGRRLDVLERRRAGLLITVDEAQSTARGDMVAIATAVQHLTREERNIAFVFAGLPIIVSKWLNDDVLTFLRRAQSERLGDIPLAEVRGAFIDTFEESGIAIGGDALRMAVDATEGYPFMIQLVGYHVWRIAYRRQRDGAAAGKGMSVSEDDASEGVANALSRLGDTVHGPELDGLSPVDKTYLLAMAQDDGPSSTSTIAERMGKDVGYANIYRTRLIDAQVIRDVGYGKVDFAIPYLRRYLREHAAYIRMSAHDGRPGRG</sequence>
<feature type="domain" description="Orc1-like AAA ATPase" evidence="1">
    <location>
        <begin position="20"/>
        <end position="181"/>
    </location>
</feature>
<evidence type="ECO:0000313" key="2">
    <source>
        <dbReference type="EMBL" id="PWG59320.1"/>
    </source>
</evidence>
<organism evidence="2 3">
    <name type="scientific">Bifidobacterium catulorum</name>
    <dbReference type="NCBI Taxonomy" id="1630173"/>
    <lineage>
        <taxon>Bacteria</taxon>
        <taxon>Bacillati</taxon>
        <taxon>Actinomycetota</taxon>
        <taxon>Actinomycetes</taxon>
        <taxon>Bifidobacteriales</taxon>
        <taxon>Bifidobacteriaceae</taxon>
        <taxon>Bifidobacterium</taxon>
    </lineage>
</organism>
<proteinExistence type="predicted"/>
<dbReference type="PANTHER" id="PTHR34301:SF8">
    <property type="entry name" value="ATPASE DOMAIN-CONTAINING PROTEIN"/>
    <property type="match status" value="1"/>
</dbReference>
<dbReference type="PANTHER" id="PTHR34301">
    <property type="entry name" value="DNA-BINDING PROTEIN-RELATED"/>
    <property type="match status" value="1"/>
</dbReference>
<dbReference type="OrthoDB" id="2020141at2"/>
<keyword evidence="2" id="KW-0547">Nucleotide-binding</keyword>
<dbReference type="SUPFAM" id="SSF52540">
    <property type="entry name" value="P-loop containing nucleoside triphosphate hydrolases"/>
    <property type="match status" value="1"/>
</dbReference>
<comment type="caution">
    <text evidence="2">The sequence shown here is derived from an EMBL/GenBank/DDBJ whole genome shotgun (WGS) entry which is preliminary data.</text>
</comment>
<evidence type="ECO:0000259" key="1">
    <source>
        <dbReference type="Pfam" id="PF13191"/>
    </source>
</evidence>
<dbReference type="Pfam" id="PF13191">
    <property type="entry name" value="AAA_16"/>
    <property type="match status" value="1"/>
</dbReference>
<protein>
    <submittedName>
        <fullName evidence="2">ATP-binding protein</fullName>
    </submittedName>
</protein>
<dbReference type="InterPro" id="IPR041664">
    <property type="entry name" value="AAA_16"/>
</dbReference>
<dbReference type="Gene3D" id="3.40.50.300">
    <property type="entry name" value="P-loop containing nucleotide triphosphate hydrolases"/>
    <property type="match status" value="1"/>
</dbReference>
<keyword evidence="3" id="KW-1185">Reference proteome</keyword>
<name>A0A2U2MR50_9BIFI</name>
<dbReference type="AlphaFoldDB" id="A0A2U2MR50"/>
<keyword evidence="2" id="KW-0067">ATP-binding</keyword>
<dbReference type="GO" id="GO:0005524">
    <property type="term" value="F:ATP binding"/>
    <property type="evidence" value="ECO:0007669"/>
    <property type="project" value="UniProtKB-KW"/>
</dbReference>
<dbReference type="Proteomes" id="UP000245753">
    <property type="component" value="Unassembled WGS sequence"/>
</dbReference>
<dbReference type="InterPro" id="IPR027417">
    <property type="entry name" value="P-loop_NTPase"/>
</dbReference>
<accession>A0A2U2MR50</accession>
<reference evidence="2 3" key="1">
    <citation type="journal article" date="2018" name="Int. J. Syst. Evol. Microbiol.">
        <title>Bifidobacterium catulorum sp. nov., a novel taxon from the faeces of the baby common marmoset (Callithrix jacchus).</title>
        <authorList>
            <person name="Modesto M."/>
            <person name="Michelini S."/>
            <person name="Oki K."/>
            <person name="Biavati B."/>
            <person name="Watanabe K."/>
            <person name="Mattarelli P."/>
        </authorList>
    </citation>
    <scope>NUCLEOTIDE SEQUENCE [LARGE SCALE GENOMIC DNA]</scope>
    <source>
        <strain evidence="2 3">MRM 8.19</strain>
    </source>
</reference>
<dbReference type="EMBL" id="QFFN01000026">
    <property type="protein sequence ID" value="PWG59320.1"/>
    <property type="molecule type" value="Genomic_DNA"/>
</dbReference>